<accession>K0UYN3</accession>
<gene>
    <name evidence="2" type="ORF">MVAC_09861</name>
</gene>
<dbReference type="Gene3D" id="2.40.380.10">
    <property type="entry name" value="FomD-like"/>
    <property type="match status" value="1"/>
</dbReference>
<evidence type="ECO:0000313" key="3">
    <source>
        <dbReference type="Proteomes" id="UP000006072"/>
    </source>
</evidence>
<dbReference type="AlphaFoldDB" id="K0UYN3"/>
<evidence type="ECO:0000313" key="2">
    <source>
        <dbReference type="EMBL" id="EJZ10200.1"/>
    </source>
</evidence>
<dbReference type="eggNOG" id="COG2306">
    <property type="taxonomic scope" value="Bacteria"/>
</dbReference>
<reference evidence="2 3" key="1">
    <citation type="journal article" date="2012" name="J. Bacteriol.">
        <title>Complete Genome Sequence of Mycobacterium vaccae Type Strain ATCC 25954.</title>
        <authorList>
            <person name="Ho Y.S."/>
            <person name="Adroub S.A."/>
            <person name="Abadi M."/>
            <person name="Al Alwan B."/>
            <person name="Alkhateeb R."/>
            <person name="Gao G."/>
            <person name="Ragab A."/>
            <person name="Ali S."/>
            <person name="van Soolingen D."/>
            <person name="Bitter W."/>
            <person name="Pain A."/>
            <person name="Abdallah A.M."/>
        </authorList>
    </citation>
    <scope>NUCLEOTIDE SEQUENCE [LARGE SCALE GENOMIC DNA]</scope>
    <source>
        <strain evidence="2 3">ATCC 25954</strain>
    </source>
</reference>
<dbReference type="HOGENOM" id="CLU_103760_0_0_11"/>
<sequence>MREHRVFGRKSHFTRVEPDTDRFCSRSKAPSPACTYAGCIHPPKHEIFDVGAGTNTDPKGIVRAVDVYTVRPWGLYMARPAPGRAQFHYLESWVLPALNLRATVFHFNPGYERDQDFYLDIGEYRAGTSRWEGTDYYVDLVLRTGRDVLVTDVDELIAALGERLLTPDAAERAIRTAVTTVEELARHDYDLGDWLSGRGMPVTWRDM</sequence>
<dbReference type="InterPro" id="IPR035930">
    <property type="entry name" value="FomD-like_sf"/>
</dbReference>
<comment type="caution">
    <text evidence="2">The sequence shown here is derived from an EMBL/GenBank/DDBJ whole genome shotgun (WGS) entry which is preliminary data.</text>
</comment>
<organism evidence="2 3">
    <name type="scientific">Mycolicibacterium vaccae ATCC 25954</name>
    <dbReference type="NCBI Taxonomy" id="1194972"/>
    <lineage>
        <taxon>Bacteria</taxon>
        <taxon>Bacillati</taxon>
        <taxon>Actinomycetota</taxon>
        <taxon>Actinomycetes</taxon>
        <taxon>Mycobacteriales</taxon>
        <taxon>Mycobacteriaceae</taxon>
        <taxon>Mycolicibacterium</taxon>
    </lineage>
</organism>
<dbReference type="InterPro" id="IPR014465">
    <property type="entry name" value="UCP012622"/>
</dbReference>
<dbReference type="Proteomes" id="UP000006072">
    <property type="component" value="Unassembled WGS sequence"/>
</dbReference>
<dbReference type="PIRSF" id="PIRSF012622">
    <property type="entry name" value="UCP012622"/>
    <property type="match status" value="1"/>
</dbReference>
<dbReference type="Pfam" id="PF04167">
    <property type="entry name" value="DUF402"/>
    <property type="match status" value="1"/>
</dbReference>
<dbReference type="SUPFAM" id="SSF159234">
    <property type="entry name" value="FomD-like"/>
    <property type="match status" value="1"/>
</dbReference>
<evidence type="ECO:0000259" key="1">
    <source>
        <dbReference type="Pfam" id="PF04167"/>
    </source>
</evidence>
<keyword evidence="3" id="KW-1185">Reference proteome</keyword>
<dbReference type="PATRIC" id="fig|1194972.3.peg.1978"/>
<name>K0UYN3_MYCVA</name>
<dbReference type="EMBL" id="ALQA01000016">
    <property type="protein sequence ID" value="EJZ10200.1"/>
    <property type="molecule type" value="Genomic_DNA"/>
</dbReference>
<feature type="domain" description="DUF402" evidence="1">
    <location>
        <begin position="62"/>
        <end position="189"/>
    </location>
</feature>
<proteinExistence type="predicted"/>
<dbReference type="InterPro" id="IPR007295">
    <property type="entry name" value="DUF402"/>
</dbReference>
<protein>
    <recommendedName>
        <fullName evidence="1">DUF402 domain-containing protein</fullName>
    </recommendedName>
</protein>